<organism evidence="2 3">
    <name type="scientific">Corallococcus terminator</name>
    <dbReference type="NCBI Taxonomy" id="2316733"/>
    <lineage>
        <taxon>Bacteria</taxon>
        <taxon>Pseudomonadati</taxon>
        <taxon>Myxococcota</taxon>
        <taxon>Myxococcia</taxon>
        <taxon>Myxococcales</taxon>
        <taxon>Cystobacterineae</taxon>
        <taxon>Myxococcaceae</taxon>
        <taxon>Corallococcus</taxon>
    </lineage>
</organism>
<dbReference type="Proteomes" id="UP000268094">
    <property type="component" value="Unassembled WGS sequence"/>
</dbReference>
<accession>A0A3A8IIJ8</accession>
<keyword evidence="3" id="KW-1185">Reference proteome</keyword>
<proteinExistence type="predicted"/>
<dbReference type="AlphaFoldDB" id="A0A3A8IIJ8"/>
<evidence type="ECO:0000313" key="2">
    <source>
        <dbReference type="EMBL" id="RKG83015.1"/>
    </source>
</evidence>
<dbReference type="EMBL" id="RAVZ01000186">
    <property type="protein sequence ID" value="RKG83015.1"/>
    <property type="molecule type" value="Genomic_DNA"/>
</dbReference>
<dbReference type="OrthoDB" id="5382922at2"/>
<comment type="caution">
    <text evidence="2">The sequence shown here is derived from an EMBL/GenBank/DDBJ whole genome shotgun (WGS) entry which is preliminary data.</text>
</comment>
<name>A0A3A8IIJ8_9BACT</name>
<evidence type="ECO:0000313" key="3">
    <source>
        <dbReference type="Proteomes" id="UP000268094"/>
    </source>
</evidence>
<dbReference type="RefSeq" id="WP_120543085.1">
    <property type="nucleotide sequence ID" value="NZ_RAVZ01000186.1"/>
</dbReference>
<gene>
    <name evidence="2" type="ORF">D7V88_24590</name>
</gene>
<sequence length="129" mass="14173">MFKVKSNHTFLNPSRKQIDQTTQGKKSDYAQQVSGVNQLLDKNGIGISDRSRNSVLDNVVKVERGARSEVNAHQREALNFGRDAFQSAKQGHGKQALVEAFGSGLNAAGSVFKSTYTQTPHEKQGITPW</sequence>
<protein>
    <submittedName>
        <fullName evidence="2">Uncharacterized protein</fullName>
    </submittedName>
</protein>
<evidence type="ECO:0000256" key="1">
    <source>
        <dbReference type="SAM" id="MobiDB-lite"/>
    </source>
</evidence>
<reference evidence="3" key="1">
    <citation type="submission" date="2018-09" db="EMBL/GenBank/DDBJ databases">
        <authorList>
            <person name="Livingstone P.G."/>
            <person name="Whitworth D.E."/>
        </authorList>
    </citation>
    <scope>NUCLEOTIDE SEQUENCE [LARGE SCALE GENOMIC DNA]</scope>
    <source>
        <strain evidence="3">CA054A</strain>
    </source>
</reference>
<feature type="compositionally biased region" description="Polar residues" evidence="1">
    <location>
        <begin position="7"/>
        <end position="30"/>
    </location>
</feature>
<feature type="region of interest" description="Disordered" evidence="1">
    <location>
        <begin position="1"/>
        <end position="30"/>
    </location>
</feature>